<dbReference type="PROSITE" id="PS51253">
    <property type="entry name" value="HTH_CENPB"/>
    <property type="match status" value="1"/>
</dbReference>
<evidence type="ECO:0000256" key="2">
    <source>
        <dbReference type="SAM" id="MobiDB-lite"/>
    </source>
</evidence>
<dbReference type="AlphaFoldDB" id="A0A4S9AAH5"/>
<dbReference type="InterPro" id="IPR004875">
    <property type="entry name" value="DDE_SF_endonuclease_dom"/>
</dbReference>
<dbReference type="Pfam" id="PF03221">
    <property type="entry name" value="HTH_Tnp_Tc5"/>
    <property type="match status" value="1"/>
</dbReference>
<feature type="compositionally biased region" description="Basic and acidic residues" evidence="2">
    <location>
        <begin position="157"/>
        <end position="170"/>
    </location>
</feature>
<organism evidence="4 5">
    <name type="scientific">Aureobasidium pullulans</name>
    <name type="common">Black yeast</name>
    <name type="synonym">Pullularia pullulans</name>
    <dbReference type="NCBI Taxonomy" id="5580"/>
    <lineage>
        <taxon>Eukaryota</taxon>
        <taxon>Fungi</taxon>
        <taxon>Dikarya</taxon>
        <taxon>Ascomycota</taxon>
        <taxon>Pezizomycotina</taxon>
        <taxon>Dothideomycetes</taxon>
        <taxon>Dothideomycetidae</taxon>
        <taxon>Dothideales</taxon>
        <taxon>Saccotheciaceae</taxon>
        <taxon>Aureobasidium</taxon>
    </lineage>
</organism>
<dbReference type="SUPFAM" id="SSF46689">
    <property type="entry name" value="Homeodomain-like"/>
    <property type="match status" value="2"/>
</dbReference>
<reference evidence="4 5" key="1">
    <citation type="submission" date="2018-10" db="EMBL/GenBank/DDBJ databases">
        <title>Fifty Aureobasidium pullulans genomes reveal a recombining polyextremotolerant generalist.</title>
        <authorList>
            <person name="Gostincar C."/>
            <person name="Turk M."/>
            <person name="Zajc J."/>
            <person name="Gunde-Cimerman N."/>
        </authorList>
    </citation>
    <scope>NUCLEOTIDE SEQUENCE [LARGE SCALE GENOMIC DNA]</scope>
    <source>
        <strain evidence="4 5">EXF-10659</strain>
    </source>
</reference>
<dbReference type="InterPro" id="IPR050863">
    <property type="entry name" value="CenT-Element_Derived"/>
</dbReference>
<dbReference type="Gene3D" id="1.10.10.60">
    <property type="entry name" value="Homeodomain-like"/>
    <property type="match status" value="2"/>
</dbReference>
<dbReference type="GO" id="GO:0005634">
    <property type="term" value="C:nucleus"/>
    <property type="evidence" value="ECO:0007669"/>
    <property type="project" value="TreeGrafter"/>
</dbReference>
<dbReference type="GO" id="GO:0003677">
    <property type="term" value="F:DNA binding"/>
    <property type="evidence" value="ECO:0007669"/>
    <property type="project" value="UniProtKB-KW"/>
</dbReference>
<dbReference type="PANTHER" id="PTHR19303:SF73">
    <property type="entry name" value="PROTEIN PDC2"/>
    <property type="match status" value="1"/>
</dbReference>
<feature type="compositionally biased region" description="Low complexity" evidence="2">
    <location>
        <begin position="229"/>
        <end position="243"/>
    </location>
</feature>
<dbReference type="Pfam" id="PF03184">
    <property type="entry name" value="DDE_1"/>
    <property type="match status" value="2"/>
</dbReference>
<name>A0A4S9AAH5_AURPU</name>
<comment type="caution">
    <text evidence="4">The sequence shown here is derived from an EMBL/GenBank/DDBJ whole genome shotgun (WGS) entry which is preliminary data.</text>
</comment>
<feature type="region of interest" description="Disordered" evidence="2">
    <location>
        <begin position="157"/>
        <end position="184"/>
    </location>
</feature>
<evidence type="ECO:0000313" key="4">
    <source>
        <dbReference type="EMBL" id="THW76272.1"/>
    </source>
</evidence>
<dbReference type="InterPro" id="IPR006600">
    <property type="entry name" value="HTH_CenpB_DNA-bd_dom"/>
</dbReference>
<dbReference type="InterPro" id="IPR041188">
    <property type="entry name" value="HTH_ABP1_N"/>
</dbReference>
<sequence>MTNGQRKALRDRARLTPHGRQKDLCSWFLERFGHTPSQGTISDSLSAKYDWLDDPNVNINYDAVKLRPSSWPNLEEALITWYRQNEGTMNINYTVLAEQAARLWHEMEQYRDQNPPQFSNGWIDGFKRRHNLTRRSHKKHHGIVPRVPAGVRLQRLAEARSGQEPEDPIHVEAQPSDGVGDQSEVDYSVSELECSIAQYNSQHTPAPHPAVAAARRLFEQPQSQPQTLPRPQVRPQAQPPLQAEPRRALPRISSDDEIAEQVSNACQIASQFNPADIYICDETKLYWNQSPDRRMLASETAQMLNMICCNADGTDKLPLWLIGTHQSPRAFDLAGININALNCQPLQNTIVYRLPSPHPEKFQPPAKGIIRTFKAHYRKKWLRHMCDQIAIRKAPLNKTNVLHAVRWAIQAWQSTSASAIHTCWAHSTLIPSADEITPDPSLEFVIPGTLEATLEIQTLLDRLRQQTGIRLHNTINDFIDPREEDYKDIPNAPLVPAFVTRADHEPGEEADAQARVTVKEALKALEVLRKFEEQAADEQVTLIQRT</sequence>
<keyword evidence="1" id="KW-0238">DNA-binding</keyword>
<feature type="region of interest" description="Disordered" evidence="2">
    <location>
        <begin position="221"/>
        <end position="247"/>
    </location>
</feature>
<dbReference type="Proteomes" id="UP000308802">
    <property type="component" value="Unassembled WGS sequence"/>
</dbReference>
<proteinExistence type="predicted"/>
<evidence type="ECO:0000256" key="1">
    <source>
        <dbReference type="ARBA" id="ARBA00023125"/>
    </source>
</evidence>
<evidence type="ECO:0000313" key="5">
    <source>
        <dbReference type="Proteomes" id="UP000308802"/>
    </source>
</evidence>
<protein>
    <submittedName>
        <fullName evidence="4">DDE-domain-containing protein</fullName>
    </submittedName>
</protein>
<feature type="domain" description="HTH CENPB-type" evidence="3">
    <location>
        <begin position="62"/>
        <end position="136"/>
    </location>
</feature>
<dbReference type="SMART" id="SM00674">
    <property type="entry name" value="CENPB"/>
    <property type="match status" value="1"/>
</dbReference>
<evidence type="ECO:0000259" key="3">
    <source>
        <dbReference type="PROSITE" id="PS51253"/>
    </source>
</evidence>
<accession>A0A4S9AAH5</accession>
<dbReference type="Pfam" id="PF18107">
    <property type="entry name" value="HTH_ABP1_N"/>
    <property type="match status" value="1"/>
</dbReference>
<gene>
    <name evidence="4" type="ORF">D6D19_03302</name>
</gene>
<dbReference type="EMBL" id="QZAO01000070">
    <property type="protein sequence ID" value="THW76272.1"/>
    <property type="molecule type" value="Genomic_DNA"/>
</dbReference>
<dbReference type="InterPro" id="IPR009057">
    <property type="entry name" value="Homeodomain-like_sf"/>
</dbReference>
<dbReference type="PANTHER" id="PTHR19303">
    <property type="entry name" value="TRANSPOSON"/>
    <property type="match status" value="1"/>
</dbReference>